<dbReference type="InterPro" id="IPR037108">
    <property type="entry name" value="TM1727-like_C_sf"/>
</dbReference>
<keyword evidence="3" id="KW-1185">Reference proteome</keyword>
<gene>
    <name evidence="2" type="ORF">GCM10011416_17980</name>
</gene>
<proteinExistence type="predicted"/>
<dbReference type="Pfam" id="PF10728">
    <property type="entry name" value="DUF2520"/>
    <property type="match status" value="1"/>
</dbReference>
<comment type="caution">
    <text evidence="2">The sequence shown here is derived from an EMBL/GenBank/DDBJ whole genome shotgun (WGS) entry which is preliminary data.</text>
</comment>
<feature type="domain" description="DUF2520" evidence="1">
    <location>
        <begin position="105"/>
        <end position="227"/>
    </location>
</feature>
<dbReference type="EMBL" id="BMJW01000002">
    <property type="protein sequence ID" value="GGG99920.1"/>
    <property type="molecule type" value="Genomic_DNA"/>
</dbReference>
<dbReference type="InterPro" id="IPR018931">
    <property type="entry name" value="DUF2520"/>
</dbReference>
<organism evidence="2 3">
    <name type="scientific">Polaribacter pacificus</name>
    <dbReference type="NCBI Taxonomy" id="1775173"/>
    <lineage>
        <taxon>Bacteria</taxon>
        <taxon>Pseudomonadati</taxon>
        <taxon>Bacteroidota</taxon>
        <taxon>Flavobacteriia</taxon>
        <taxon>Flavobacteriales</taxon>
        <taxon>Flavobacteriaceae</taxon>
    </lineage>
</organism>
<evidence type="ECO:0000313" key="2">
    <source>
        <dbReference type="EMBL" id="GGG99920.1"/>
    </source>
</evidence>
<dbReference type="PANTHER" id="PTHR40459">
    <property type="entry name" value="CONSERVED HYPOTHETICAL ALANINE AND LEUCINE RICH PROTEIN"/>
    <property type="match status" value="1"/>
</dbReference>
<reference evidence="2" key="1">
    <citation type="journal article" date="2014" name="Int. J. Syst. Evol. Microbiol.">
        <title>Complete genome sequence of Corynebacterium casei LMG S-19264T (=DSM 44701T), isolated from a smear-ripened cheese.</title>
        <authorList>
            <consortium name="US DOE Joint Genome Institute (JGI-PGF)"/>
            <person name="Walter F."/>
            <person name="Albersmeier A."/>
            <person name="Kalinowski J."/>
            <person name="Ruckert C."/>
        </authorList>
    </citation>
    <scope>NUCLEOTIDE SEQUENCE</scope>
    <source>
        <strain evidence="2">CGMCC 1.15763</strain>
    </source>
</reference>
<reference evidence="2" key="2">
    <citation type="submission" date="2020-09" db="EMBL/GenBank/DDBJ databases">
        <authorList>
            <person name="Sun Q."/>
            <person name="Zhou Y."/>
        </authorList>
    </citation>
    <scope>NUCLEOTIDE SEQUENCE</scope>
    <source>
        <strain evidence="2">CGMCC 1.15763</strain>
    </source>
</reference>
<dbReference type="SUPFAM" id="SSF51735">
    <property type="entry name" value="NAD(P)-binding Rossmann-fold domains"/>
    <property type="match status" value="1"/>
</dbReference>
<dbReference type="InterPro" id="IPR036291">
    <property type="entry name" value="NAD(P)-bd_dom_sf"/>
</dbReference>
<accession>A0A917HZX1</accession>
<dbReference type="Gene3D" id="1.10.1040.20">
    <property type="entry name" value="ProC-like, C-terminal domain"/>
    <property type="match status" value="1"/>
</dbReference>
<evidence type="ECO:0000313" key="3">
    <source>
        <dbReference type="Proteomes" id="UP000633278"/>
    </source>
</evidence>
<evidence type="ECO:0000259" key="1">
    <source>
        <dbReference type="Pfam" id="PF10728"/>
    </source>
</evidence>
<dbReference type="Gene3D" id="3.40.50.720">
    <property type="entry name" value="NAD(P)-binding Rossmann-like Domain"/>
    <property type="match status" value="1"/>
</dbReference>
<dbReference type="AlphaFoldDB" id="A0A917HZX1"/>
<dbReference type="SUPFAM" id="SSF48179">
    <property type="entry name" value="6-phosphogluconate dehydrogenase C-terminal domain-like"/>
    <property type="match status" value="1"/>
</dbReference>
<dbReference type="Proteomes" id="UP000633278">
    <property type="component" value="Unassembled WGS sequence"/>
</dbReference>
<name>A0A917HZX1_9FLAO</name>
<dbReference type="RefSeq" id="WP_188598989.1">
    <property type="nucleotide sequence ID" value="NZ_BMJW01000002.1"/>
</dbReference>
<protein>
    <recommendedName>
        <fullName evidence="1">DUF2520 domain-containing protein</fullName>
    </recommendedName>
</protein>
<sequence>MIHVLIIGNGNVASHLATAFEKNPNIALKQISSRALDSVPMSDVAIIAVSDDAISEVANKLVNYQGLLVHTSGSVDVKQIKAKRNGVFYPLQSFTKGKKVDFTQVPFCLEASVDSDLLLLEKLAQSLGAKAYRINSLQRKKIHLAAVFANNFTNHMYSIANDICDQEKIPFEILHPLIAETANKVQGISPKEAQTGPAIRRDQQTIEKHISQLTKEQQRLYLLITKSIQSH</sequence>
<dbReference type="InterPro" id="IPR008927">
    <property type="entry name" value="6-PGluconate_DH-like_C_sf"/>
</dbReference>
<dbReference type="PANTHER" id="PTHR40459:SF1">
    <property type="entry name" value="CONSERVED HYPOTHETICAL ALANINE AND LEUCINE RICH PROTEIN"/>
    <property type="match status" value="1"/>
</dbReference>